<dbReference type="InterPro" id="IPR012337">
    <property type="entry name" value="RNaseH-like_sf"/>
</dbReference>
<evidence type="ECO:0000313" key="3">
    <source>
        <dbReference type="EMBL" id="GEU63574.1"/>
    </source>
</evidence>
<feature type="coiled-coil region" evidence="1">
    <location>
        <begin position="373"/>
        <end position="435"/>
    </location>
</feature>
<proteinExistence type="predicted"/>
<dbReference type="InterPro" id="IPR001584">
    <property type="entry name" value="Integrase_cat-core"/>
</dbReference>
<dbReference type="PANTHER" id="PTHR42648">
    <property type="entry name" value="TRANSPOSASE, PUTATIVE-RELATED"/>
    <property type="match status" value="1"/>
</dbReference>
<keyword evidence="1" id="KW-0175">Coiled coil</keyword>
<gene>
    <name evidence="3" type="ORF">Tci_035552</name>
</gene>
<dbReference type="InterPro" id="IPR039537">
    <property type="entry name" value="Retrotran_Ty1/copia-like"/>
</dbReference>
<dbReference type="Gene3D" id="3.30.420.10">
    <property type="entry name" value="Ribonuclease H-like superfamily/Ribonuclease H"/>
    <property type="match status" value="1"/>
</dbReference>
<dbReference type="SUPFAM" id="SSF53098">
    <property type="entry name" value="Ribonuclease H-like"/>
    <property type="match status" value="1"/>
</dbReference>
<evidence type="ECO:0000259" key="2">
    <source>
        <dbReference type="PROSITE" id="PS50994"/>
    </source>
</evidence>
<dbReference type="AlphaFoldDB" id="A0A6L2LTE0"/>
<reference evidence="3" key="1">
    <citation type="journal article" date="2019" name="Sci. Rep.">
        <title>Draft genome of Tanacetum cinerariifolium, the natural source of mosquito coil.</title>
        <authorList>
            <person name="Yamashiro T."/>
            <person name="Shiraishi A."/>
            <person name="Satake H."/>
            <person name="Nakayama K."/>
        </authorList>
    </citation>
    <scope>NUCLEOTIDE SEQUENCE</scope>
</reference>
<feature type="domain" description="Integrase catalytic" evidence="2">
    <location>
        <begin position="604"/>
        <end position="733"/>
    </location>
</feature>
<dbReference type="GO" id="GO:0003676">
    <property type="term" value="F:nucleic acid binding"/>
    <property type="evidence" value="ECO:0007669"/>
    <property type="project" value="InterPro"/>
</dbReference>
<name>A0A6L2LTE0_TANCI</name>
<dbReference type="GO" id="GO:0015074">
    <property type="term" value="P:DNA integration"/>
    <property type="evidence" value="ECO:0007669"/>
    <property type="project" value="InterPro"/>
</dbReference>
<dbReference type="EMBL" id="BKCJ010004870">
    <property type="protein sequence ID" value="GEU63574.1"/>
    <property type="molecule type" value="Genomic_DNA"/>
</dbReference>
<dbReference type="Pfam" id="PF00665">
    <property type="entry name" value="rve"/>
    <property type="match status" value="1"/>
</dbReference>
<dbReference type="PROSITE" id="PS50994">
    <property type="entry name" value="INTEGRASE"/>
    <property type="match status" value="1"/>
</dbReference>
<dbReference type="PANTHER" id="PTHR42648:SF21">
    <property type="entry name" value="CYSTEINE-RICH RLK (RECEPTOR-LIKE PROTEIN KINASE) 8"/>
    <property type="match status" value="1"/>
</dbReference>
<comment type="caution">
    <text evidence="3">The sequence shown here is derived from an EMBL/GenBank/DDBJ whole genome shotgun (WGS) entry which is preliminary data.</text>
</comment>
<evidence type="ECO:0000256" key="1">
    <source>
        <dbReference type="SAM" id="Coils"/>
    </source>
</evidence>
<organism evidence="3">
    <name type="scientific">Tanacetum cinerariifolium</name>
    <name type="common">Dalmatian daisy</name>
    <name type="synonym">Chrysanthemum cinerariifolium</name>
    <dbReference type="NCBI Taxonomy" id="118510"/>
    <lineage>
        <taxon>Eukaryota</taxon>
        <taxon>Viridiplantae</taxon>
        <taxon>Streptophyta</taxon>
        <taxon>Embryophyta</taxon>
        <taxon>Tracheophyta</taxon>
        <taxon>Spermatophyta</taxon>
        <taxon>Magnoliopsida</taxon>
        <taxon>eudicotyledons</taxon>
        <taxon>Gunneridae</taxon>
        <taxon>Pentapetalae</taxon>
        <taxon>asterids</taxon>
        <taxon>campanulids</taxon>
        <taxon>Asterales</taxon>
        <taxon>Asteraceae</taxon>
        <taxon>Asteroideae</taxon>
        <taxon>Anthemideae</taxon>
        <taxon>Anthemidinae</taxon>
        <taxon>Tanacetum</taxon>
    </lineage>
</organism>
<dbReference type="InterPro" id="IPR036397">
    <property type="entry name" value="RNaseH_sf"/>
</dbReference>
<sequence length="733" mass="84861">MTTLAEHIIVAGAENRPPMLEKSMYDSWASCIRLFIKRKKHDDCDVHATNIILHGLPPDVYALVNHQEAAKGIWDRVKLLIKGTELSYQEHKCRLYNLFDKFAYVQGETLYEYYWRFSQLINDMHTIGMTMQQVQGNTKFLNALPLEWSKFVTDVKLAKSFYTTNYDQLYAYLSQHERHANEVRIVCERYLDPLSLVSNSQTLYNPSQSSQHSDRDDLSSAKAVLIENLSSCDSDVLSKVPYSNSYPNDMINQDLQEMPYSKQTHIDDFKDTQIYSDSNIISYFQYLQESQDAVIQDTNSYAPNDLLVLSLVEQMTDHATHLDQENQTNKMVNESLTVELERYKECIAIFVQRINVDSNNREKLIDSQMDNLIRKRNAKFAALQQEIDNLKKLFLIMEISGENLYAPTFNQLFEINELEAQLQENDTVIKELKDRIKSLIGKKCGKDLNAQLQEKVFAITAVKNELRKLKGKNIVDTMVSKPIAPGMFKINLEPLAPKIASNNDAPLKEYTITPVITPSPEHKVYCRKPKASRSVGISSKAKIVEYEPSNTKKPKQSWGSNVYDVSSYSLIEYMLYKLFYGLSKLKYQKDYLCSACALGKSKKYSHKPKAEDSIQKKLYLLCMDLYQPMRTQSINGRKYIRVIVDDYSRFTWVKFLRSKDEVQEFVIKFLKMIQVCLNVTIYNIRTNNGTEFVNRTLKAYYEKVRISHQTYVARTLQQNDVVEIQNHSLVEAA</sequence>
<accession>A0A6L2LTE0</accession>
<protein>
    <submittedName>
        <fullName evidence="3">Retrovirus-related Pol polyprotein from transposon TNT 1-94</fullName>
    </submittedName>
</protein>
<dbReference type="Pfam" id="PF14223">
    <property type="entry name" value="Retrotran_gag_2"/>
    <property type="match status" value="1"/>
</dbReference>